<feature type="compositionally biased region" description="Polar residues" evidence="1">
    <location>
        <begin position="61"/>
        <end position="73"/>
    </location>
</feature>
<keyword evidence="2" id="KW-0472">Membrane</keyword>
<evidence type="ECO:0000313" key="4">
    <source>
        <dbReference type="Proteomes" id="UP000246740"/>
    </source>
</evidence>
<feature type="region of interest" description="Disordered" evidence="1">
    <location>
        <begin position="605"/>
        <end position="624"/>
    </location>
</feature>
<feature type="region of interest" description="Disordered" evidence="1">
    <location>
        <begin position="45"/>
        <end position="81"/>
    </location>
</feature>
<evidence type="ECO:0000256" key="1">
    <source>
        <dbReference type="SAM" id="MobiDB-lite"/>
    </source>
</evidence>
<dbReference type="InParanoid" id="A0A317XW84"/>
<keyword evidence="2" id="KW-0812">Transmembrane</keyword>
<protein>
    <submittedName>
        <fullName evidence="3">Het-C-domain-containing protein</fullName>
    </submittedName>
</protein>
<proteinExistence type="predicted"/>
<dbReference type="EMBL" id="KZ819189">
    <property type="protein sequence ID" value="PWZ02362.1"/>
    <property type="molecule type" value="Genomic_DNA"/>
</dbReference>
<organism evidence="3 4">
    <name type="scientific">Testicularia cyperi</name>
    <dbReference type="NCBI Taxonomy" id="1882483"/>
    <lineage>
        <taxon>Eukaryota</taxon>
        <taxon>Fungi</taxon>
        <taxon>Dikarya</taxon>
        <taxon>Basidiomycota</taxon>
        <taxon>Ustilaginomycotina</taxon>
        <taxon>Ustilaginomycetes</taxon>
        <taxon>Ustilaginales</taxon>
        <taxon>Anthracoideaceae</taxon>
        <taxon>Testicularia</taxon>
    </lineage>
</organism>
<evidence type="ECO:0000256" key="2">
    <source>
        <dbReference type="SAM" id="Phobius"/>
    </source>
</evidence>
<dbReference type="AlphaFoldDB" id="A0A317XW84"/>
<evidence type="ECO:0000313" key="3">
    <source>
        <dbReference type="EMBL" id="PWZ02362.1"/>
    </source>
</evidence>
<dbReference type="Proteomes" id="UP000246740">
    <property type="component" value="Unassembled WGS sequence"/>
</dbReference>
<feature type="compositionally biased region" description="Low complexity" evidence="1">
    <location>
        <begin position="841"/>
        <end position="852"/>
    </location>
</feature>
<dbReference type="PANTHER" id="PTHR14905">
    <property type="entry name" value="NG37"/>
    <property type="match status" value="1"/>
</dbReference>
<name>A0A317XW84_9BASI</name>
<dbReference type="OrthoDB" id="2506204at2759"/>
<dbReference type="InterPro" id="IPR052577">
    <property type="entry name" value="VWA7"/>
</dbReference>
<feature type="compositionally biased region" description="Gly residues" evidence="1">
    <location>
        <begin position="1011"/>
        <end position="1028"/>
    </location>
</feature>
<feature type="region of interest" description="Disordered" evidence="1">
    <location>
        <begin position="192"/>
        <end position="221"/>
    </location>
</feature>
<keyword evidence="4" id="KW-1185">Reference proteome</keyword>
<feature type="region of interest" description="Disordered" evidence="1">
    <location>
        <begin position="236"/>
        <end position="262"/>
    </location>
</feature>
<feature type="region of interest" description="Disordered" evidence="1">
    <location>
        <begin position="891"/>
        <end position="1028"/>
    </location>
</feature>
<dbReference type="Pfam" id="PF07217">
    <property type="entry name" value="Het-C"/>
    <property type="match status" value="1"/>
</dbReference>
<accession>A0A317XW84</accession>
<reference evidence="3 4" key="1">
    <citation type="journal article" date="2018" name="Mol. Biol. Evol.">
        <title>Broad Genomic Sampling Reveals a Smut Pathogenic Ancestry of the Fungal Clade Ustilaginomycotina.</title>
        <authorList>
            <person name="Kijpornyongpan T."/>
            <person name="Mondo S.J."/>
            <person name="Barry K."/>
            <person name="Sandor L."/>
            <person name="Lee J."/>
            <person name="Lipzen A."/>
            <person name="Pangilinan J."/>
            <person name="LaButti K."/>
            <person name="Hainaut M."/>
            <person name="Henrissat B."/>
            <person name="Grigoriev I.V."/>
            <person name="Spatafora J.W."/>
            <person name="Aime M.C."/>
        </authorList>
    </citation>
    <scope>NUCLEOTIDE SEQUENCE [LARGE SCALE GENOMIC DNA]</scope>
    <source>
        <strain evidence="3 4">MCA 3645</strain>
    </source>
</reference>
<dbReference type="PANTHER" id="PTHR14905:SF7">
    <property type="entry name" value="VON WILLEBRAND FACTOR A DOMAIN-CONTAINING PROTEIN 7"/>
    <property type="match status" value="1"/>
</dbReference>
<sequence length="1028" mass="110560">MADDALKERLKSLRASLKDYSSSTSTPPTITTVPRSFNACSINTSLAPTPEPSRSREIATSAASLTPRSQTSRLVKANSHDDPDKALFERLRTLNPTSSILTSKATARASLTTGVADATKDDIEALIRQTQDELAVEEASGAFFTQDIDSEESDTESPDSIQALAVEADNIVSMARDAVALERQMGTIPAEIGNDLAAQNTREAGSESFGRAMTGNSNDSDLEDALADAAQHDIDVTSDIEPSTPLPANSPLRSDRGSGRGRRSLWSGRGVFFVVMVTLIVLAVSSVPGAYAFGAGNIPSFAYMEGKAFRHGDIEDILEDLAKKVGGGLFGAAKFGGLDIKRIYFGNWLRDYSQAMDVAALQKMNKQAVLNIVMVLGFLAHGYATAEFQVTDDRLGVYLPEEHLDNPKGYADGKDARQFDPRLREPVRAEELEIDPRSGMKNYLANESGNWRTGSGLIRRTLKRVIEMGRQARSSGRDADLYEAYRLLGQALHTLEDFPAHSNWTELALHRLGHHQVFLHVGDNVKVRAPDGTMVAPIVTGTFGGADFMHSLLGEAQDHLSEASISDLNKAIDKAKVQSSGNNRSVVQDLLGMLAKVPGAGGSDVSRGLEEVSRGPATDPNTMSPQEMYKNLWKILELRDRIMKSIESTIEKIPGLSSLVEKLTNELNVFVFTLIEPYAKPIMQQGMSALKLGSGAVVNQASQFEVFDDMNASDPTHSILSKDHFGLILNEVAGNVAKIIVRHTVVKVVKAWDDRNQDAEHVADECLAPMFHPYWFNGQSQVQKDMMDYVAQWAQSHATEIRRLDKQNVRNHTNTRSGKAEPHTHGNDQPSMGSFLGGGSSHAANSFNNHHGNASGSGGNSFGSNMAGYASNYVSNQMHGFVGSHMPAGANQFFREGPGGDATGGRSEGDAPKYGGQEGRRFGSNIGDSDDQPHRRHDRPSFPDAQPSGHQSYGSQDHPPAGFAAPMGPPPGFGGYPGNQGPPGPYGQPPQGYGGQPYPPPPGTNQWNSQQGGGYGGGGYGGGYGGSY</sequence>
<feature type="transmembrane region" description="Helical" evidence="2">
    <location>
        <begin position="270"/>
        <end position="293"/>
    </location>
</feature>
<gene>
    <name evidence="3" type="ORF">BCV70DRAFT_186475</name>
</gene>
<dbReference type="InterPro" id="IPR010816">
    <property type="entry name" value="Het-C"/>
</dbReference>
<keyword evidence="2" id="KW-1133">Transmembrane helix</keyword>
<dbReference type="STRING" id="1882483.A0A317XW84"/>
<feature type="region of interest" description="Disordered" evidence="1">
    <location>
        <begin position="802"/>
        <end position="852"/>
    </location>
</feature>